<dbReference type="RefSeq" id="WP_109680138.1">
    <property type="nucleotide sequence ID" value="NZ_CP086615.1"/>
</dbReference>
<accession>A0A2U2MWH7</accession>
<dbReference type="AlphaFoldDB" id="A0A2U2MWH7"/>
<name>A0A2U2MWH7_9GAMM</name>
<dbReference type="Proteomes" id="UP000245474">
    <property type="component" value="Unassembled WGS sequence"/>
</dbReference>
<sequence>MIGWVVDRQSEPGVEFLSLTRRMRPETASALQVAADALSERLRLATHLGIVCSSDLGGRGAPAEDL</sequence>
<protein>
    <submittedName>
        <fullName evidence="1">Uncharacterized protein</fullName>
    </submittedName>
</protein>
<gene>
    <name evidence="1" type="ORF">DEM34_17590</name>
</gene>
<evidence type="ECO:0000313" key="2">
    <source>
        <dbReference type="Proteomes" id="UP000245474"/>
    </source>
</evidence>
<proteinExistence type="predicted"/>
<reference evidence="1 2" key="1">
    <citation type="submission" date="2018-05" db="EMBL/GenBank/DDBJ databases">
        <title>Spiribacter halobius sp. nov., a moderately halophilic bacterium isolated from marine solar saltern.</title>
        <authorList>
            <person name="Zheng W.-S."/>
            <person name="Lu D.-C."/>
            <person name="Du Z.-J."/>
        </authorList>
    </citation>
    <scope>NUCLEOTIDE SEQUENCE [LARGE SCALE GENOMIC DNA]</scope>
    <source>
        <strain evidence="1 2">E85</strain>
    </source>
</reference>
<organism evidence="1 2">
    <name type="scientific">Sediminicurvatus halobius</name>
    <dbReference type="NCBI Taxonomy" id="2182432"/>
    <lineage>
        <taxon>Bacteria</taxon>
        <taxon>Pseudomonadati</taxon>
        <taxon>Pseudomonadota</taxon>
        <taxon>Gammaproteobacteria</taxon>
        <taxon>Chromatiales</taxon>
        <taxon>Ectothiorhodospiraceae</taxon>
        <taxon>Sediminicurvatus</taxon>
    </lineage>
</organism>
<keyword evidence="2" id="KW-1185">Reference proteome</keyword>
<dbReference type="EMBL" id="QFFI01000044">
    <property type="protein sequence ID" value="PWG61194.1"/>
    <property type="molecule type" value="Genomic_DNA"/>
</dbReference>
<comment type="caution">
    <text evidence="1">The sequence shown here is derived from an EMBL/GenBank/DDBJ whole genome shotgun (WGS) entry which is preliminary data.</text>
</comment>
<evidence type="ECO:0000313" key="1">
    <source>
        <dbReference type="EMBL" id="PWG61194.1"/>
    </source>
</evidence>
<dbReference type="OrthoDB" id="5298444at2"/>